<comment type="caution">
    <text evidence="1">The sequence shown here is derived from an EMBL/GenBank/DDBJ whole genome shotgun (WGS) entry which is preliminary data.</text>
</comment>
<sequence>MDNEEFYEIRTNINTLIRFCRNNQAYSDYEGNLLKMEEQVYREQGFPSPADETAGIGIKGVRDPLAPCECFDPREPRLEDIADCETDGHYLCNQCCYRKVYA</sequence>
<proteinExistence type="predicted"/>
<name>X1NJI7_9ZZZZ</name>
<gene>
    <name evidence="1" type="ORF">S06H3_26636</name>
</gene>
<protein>
    <submittedName>
        <fullName evidence="1">Uncharacterized protein</fullName>
    </submittedName>
</protein>
<accession>X1NJI7</accession>
<dbReference type="AlphaFoldDB" id="X1NJI7"/>
<dbReference type="EMBL" id="BARV01015412">
    <property type="protein sequence ID" value="GAI30381.1"/>
    <property type="molecule type" value="Genomic_DNA"/>
</dbReference>
<organism evidence="1">
    <name type="scientific">marine sediment metagenome</name>
    <dbReference type="NCBI Taxonomy" id="412755"/>
    <lineage>
        <taxon>unclassified sequences</taxon>
        <taxon>metagenomes</taxon>
        <taxon>ecological metagenomes</taxon>
    </lineage>
</organism>
<reference evidence="1" key="1">
    <citation type="journal article" date="2014" name="Front. Microbiol.">
        <title>High frequency of phylogenetically diverse reductive dehalogenase-homologous genes in deep subseafloor sedimentary metagenomes.</title>
        <authorList>
            <person name="Kawai M."/>
            <person name="Futagami T."/>
            <person name="Toyoda A."/>
            <person name="Takaki Y."/>
            <person name="Nishi S."/>
            <person name="Hori S."/>
            <person name="Arai W."/>
            <person name="Tsubouchi T."/>
            <person name="Morono Y."/>
            <person name="Uchiyama I."/>
            <person name="Ito T."/>
            <person name="Fujiyama A."/>
            <person name="Inagaki F."/>
            <person name="Takami H."/>
        </authorList>
    </citation>
    <scope>NUCLEOTIDE SEQUENCE</scope>
    <source>
        <strain evidence="1">Expedition CK06-06</strain>
    </source>
</reference>
<evidence type="ECO:0000313" key="1">
    <source>
        <dbReference type="EMBL" id="GAI30381.1"/>
    </source>
</evidence>